<accession>A0A9N8EXT0</accession>
<evidence type="ECO:0000313" key="2">
    <source>
        <dbReference type="Proteomes" id="UP001153069"/>
    </source>
</evidence>
<name>A0A9N8EXT0_9STRA</name>
<comment type="caution">
    <text evidence="1">The sequence shown here is derived from an EMBL/GenBank/DDBJ whole genome shotgun (WGS) entry which is preliminary data.</text>
</comment>
<reference evidence="1" key="1">
    <citation type="submission" date="2020-06" db="EMBL/GenBank/DDBJ databases">
        <authorList>
            <consortium name="Plant Systems Biology data submission"/>
        </authorList>
    </citation>
    <scope>NUCLEOTIDE SEQUENCE</scope>
    <source>
        <strain evidence="1">D6</strain>
    </source>
</reference>
<dbReference type="EMBL" id="CAICTM010001924">
    <property type="protein sequence ID" value="CAB9527009.1"/>
    <property type="molecule type" value="Genomic_DNA"/>
</dbReference>
<dbReference type="Pfam" id="PF13637">
    <property type="entry name" value="Ank_4"/>
    <property type="match status" value="1"/>
</dbReference>
<dbReference type="AlphaFoldDB" id="A0A9N8EXT0"/>
<dbReference type="Proteomes" id="UP001153069">
    <property type="component" value="Unassembled WGS sequence"/>
</dbReference>
<dbReference type="InterPro" id="IPR002110">
    <property type="entry name" value="Ankyrin_rpt"/>
</dbReference>
<dbReference type="InterPro" id="IPR036770">
    <property type="entry name" value="Ankyrin_rpt-contain_sf"/>
</dbReference>
<dbReference type="SUPFAM" id="SSF140860">
    <property type="entry name" value="Pseudo ankyrin repeat-like"/>
    <property type="match status" value="1"/>
</dbReference>
<evidence type="ECO:0000313" key="1">
    <source>
        <dbReference type="EMBL" id="CAB9527009.1"/>
    </source>
</evidence>
<sequence length="50" mass="5647">MRFEAAANGHLEILKYAHENGGPWDERTCTKAAQEGHFKILQYALKHGAH</sequence>
<proteinExistence type="predicted"/>
<protein>
    <submittedName>
        <fullName evidence="1">Ankyrin repeat protein (Partial)</fullName>
    </submittedName>
</protein>
<feature type="non-terminal residue" evidence="1">
    <location>
        <position position="50"/>
    </location>
</feature>
<keyword evidence="2" id="KW-1185">Reference proteome</keyword>
<organism evidence="1 2">
    <name type="scientific">Seminavis robusta</name>
    <dbReference type="NCBI Taxonomy" id="568900"/>
    <lineage>
        <taxon>Eukaryota</taxon>
        <taxon>Sar</taxon>
        <taxon>Stramenopiles</taxon>
        <taxon>Ochrophyta</taxon>
        <taxon>Bacillariophyta</taxon>
        <taxon>Bacillariophyceae</taxon>
        <taxon>Bacillariophycidae</taxon>
        <taxon>Naviculales</taxon>
        <taxon>Naviculaceae</taxon>
        <taxon>Seminavis</taxon>
    </lineage>
</organism>
<dbReference type="Gene3D" id="1.25.40.20">
    <property type="entry name" value="Ankyrin repeat-containing domain"/>
    <property type="match status" value="1"/>
</dbReference>
<gene>
    <name evidence="1" type="ORF">SEMRO_1926_G305840.1</name>
</gene>